<dbReference type="InterPro" id="IPR006149">
    <property type="entry name" value="EB_dom"/>
</dbReference>
<feature type="domain" description="EGF-like" evidence="2">
    <location>
        <begin position="38"/>
        <end position="73"/>
    </location>
</feature>
<feature type="domain" description="EGF-like" evidence="2">
    <location>
        <begin position="126"/>
        <end position="164"/>
    </location>
</feature>
<evidence type="ECO:0000313" key="4">
    <source>
        <dbReference type="Proteomes" id="UP000002358"/>
    </source>
</evidence>
<organism evidence="3 4">
    <name type="scientific">Nasonia vitripennis</name>
    <name type="common">Parasitic wasp</name>
    <dbReference type="NCBI Taxonomy" id="7425"/>
    <lineage>
        <taxon>Eukaryota</taxon>
        <taxon>Metazoa</taxon>
        <taxon>Ecdysozoa</taxon>
        <taxon>Arthropoda</taxon>
        <taxon>Hexapoda</taxon>
        <taxon>Insecta</taxon>
        <taxon>Pterygota</taxon>
        <taxon>Neoptera</taxon>
        <taxon>Endopterygota</taxon>
        <taxon>Hymenoptera</taxon>
        <taxon>Apocrita</taxon>
        <taxon>Proctotrupomorpha</taxon>
        <taxon>Chalcidoidea</taxon>
        <taxon>Pteromalidae</taxon>
        <taxon>Pteromalinae</taxon>
        <taxon>Nasonia</taxon>
    </lineage>
</organism>
<reference evidence="3" key="1">
    <citation type="submission" date="2021-01" db="UniProtKB">
        <authorList>
            <consortium name="EnsemblMetazoa"/>
        </authorList>
    </citation>
    <scope>IDENTIFICATION</scope>
</reference>
<accession>A0A7M7H8Q9</accession>
<dbReference type="GeneID" id="100678922"/>
<keyword evidence="1" id="KW-0732">Signal</keyword>
<feature type="domain" description="EGF-like" evidence="2">
    <location>
        <begin position="455"/>
        <end position="491"/>
    </location>
</feature>
<feature type="domain" description="EGF-like" evidence="2">
    <location>
        <begin position="566"/>
        <end position="595"/>
    </location>
</feature>
<sequence length="624" mass="68925">MTASRLIYFLFIVPVALFHELQNENVENGVVKRAINSLCQTTENCTVENSECIEDVCKCRNGFIIDGSLSKCLRVATGYNEECAESVQCSRFLSVGGSCENGVCVCVVGYHYLHGFCHLSKGLNDSCQEDDDCFVGTDYAAASCVDGVCKCSNGFYQRENNTCRRKALEVGGDCIVDSDCVFDEKAKCVSDKCVLEEISEGQPDSIVFDDIFEDDEGSGPSEPTITVGSGCEIDENCEPITNSYCSLEKKCTCNRAYFPSEDLAHCIPEIGESCEETETAMMEKTVCKDGLWTCDYIYVGVKSNQLCRKMLRTIGSKCIYPEQCQLFGPRVKCVNEACVCDETSHWLESESFCWLSKKIEEFCESDNDCDQPEGSPKVLCKSNGGEKKFCTCPEATHVSVDKAYCVKDAPELESYCQSHEDCGSLANVLCSDGKCKCKENYFVSEGTCLAGLDATCETANDCKQANTVCQNGTNICQCSENYVANPKNECVMKSSYQEQCNYDVQCSSVVPNTYCHFESESKENSLENSEAEDKHGRCQCLDAHFHNMNSCFMKRNMGEECSRVGECFAQDSKAVCRNGICSCEFGFVLKGKQCVKVNSAPSVMNVQTWLLLPSAAFFALKALR</sequence>
<evidence type="ECO:0000256" key="1">
    <source>
        <dbReference type="SAM" id="SignalP"/>
    </source>
</evidence>
<dbReference type="KEGG" id="nvi:100678922"/>
<protein>
    <recommendedName>
        <fullName evidence="2">EGF-like domain-containing protein</fullName>
    </recommendedName>
</protein>
<dbReference type="SMART" id="SM00181">
    <property type="entry name" value="EGF"/>
    <property type="match status" value="5"/>
</dbReference>
<feature type="chain" id="PRO_5029512444" description="EGF-like domain-containing protein" evidence="1">
    <location>
        <begin position="19"/>
        <end position="624"/>
    </location>
</feature>
<dbReference type="EnsemblMetazoa" id="XM_008213573">
    <property type="protein sequence ID" value="XP_008211795"/>
    <property type="gene ID" value="LOC100678922"/>
</dbReference>
<dbReference type="InterPro" id="IPR000742">
    <property type="entry name" value="EGF"/>
</dbReference>
<dbReference type="AlphaFoldDB" id="A0A7M7H8Q9"/>
<evidence type="ECO:0000259" key="2">
    <source>
        <dbReference type="SMART" id="SM00181"/>
    </source>
</evidence>
<evidence type="ECO:0000313" key="3">
    <source>
        <dbReference type="EnsemblMetazoa" id="XP_008211795"/>
    </source>
</evidence>
<keyword evidence="4" id="KW-1185">Reference proteome</keyword>
<dbReference type="PANTHER" id="PTHR39069:SF8">
    <property type="entry name" value="FI17111P1"/>
    <property type="match status" value="1"/>
</dbReference>
<proteinExistence type="predicted"/>
<dbReference type="OrthoDB" id="504708at2759"/>
<dbReference type="InParanoid" id="A0A7M7H8Q9"/>
<name>A0A7M7H8Q9_NASVI</name>
<feature type="domain" description="EGF-like" evidence="2">
    <location>
        <begin position="82"/>
        <end position="118"/>
    </location>
</feature>
<dbReference type="RefSeq" id="XP_008211795.2">
    <property type="nucleotide sequence ID" value="XM_008213573.4"/>
</dbReference>
<dbReference type="Pfam" id="PF01683">
    <property type="entry name" value="EB"/>
    <property type="match status" value="2"/>
</dbReference>
<dbReference type="Proteomes" id="UP000002358">
    <property type="component" value="Chromosome 4"/>
</dbReference>
<feature type="signal peptide" evidence="1">
    <location>
        <begin position="1"/>
        <end position="18"/>
    </location>
</feature>
<dbReference type="PANTHER" id="PTHR39069">
    <property type="entry name" value="ECDYSONE-INDUCIBLE GENE E1, ISOFORM A"/>
    <property type="match status" value="1"/>
</dbReference>